<dbReference type="AlphaFoldDB" id="C6LC61"/>
<evidence type="ECO:0000313" key="1">
    <source>
        <dbReference type="EMBL" id="EET62014.1"/>
    </source>
</evidence>
<protein>
    <submittedName>
        <fullName evidence="1">Uncharacterized protein</fullName>
    </submittedName>
</protein>
<accession>C6LC61</accession>
<name>C6LC61_9FIRM</name>
<reference evidence="1" key="1">
    <citation type="submission" date="2009-07" db="EMBL/GenBank/DDBJ databases">
        <authorList>
            <person name="Weinstock G."/>
            <person name="Sodergren E."/>
            <person name="Clifton S."/>
            <person name="Fulton L."/>
            <person name="Fulton B."/>
            <person name="Courtney L."/>
            <person name="Fronick C."/>
            <person name="Harrison M."/>
            <person name="Strong C."/>
            <person name="Farmer C."/>
            <person name="Delahaunty K."/>
            <person name="Markovic C."/>
            <person name="Hall O."/>
            <person name="Minx P."/>
            <person name="Tomlinson C."/>
            <person name="Mitreva M."/>
            <person name="Nelson J."/>
            <person name="Hou S."/>
            <person name="Wollam A."/>
            <person name="Pepin K.H."/>
            <person name="Johnson M."/>
            <person name="Bhonagiri V."/>
            <person name="Nash W.E."/>
            <person name="Warren W."/>
            <person name="Chinwalla A."/>
            <person name="Mardis E.R."/>
            <person name="Wilson R.K."/>
        </authorList>
    </citation>
    <scope>NUCLEOTIDE SEQUENCE [LARGE SCALE GENOMIC DNA]</scope>
    <source>
        <strain evidence="1">DSM 14469</strain>
    </source>
</reference>
<dbReference type="Proteomes" id="UP000005561">
    <property type="component" value="Unassembled WGS sequence"/>
</dbReference>
<comment type="caution">
    <text evidence="1">The sequence shown here is derived from an EMBL/GenBank/DDBJ whole genome shotgun (WGS) entry which is preliminary data.</text>
</comment>
<proteinExistence type="predicted"/>
<sequence length="53" mass="6438">MYFLHLLLFPQKKTDFRGGKPAIFVYSVYIHPIYTQCRTPDVSPRRRFCRLFI</sequence>
<organism evidence="1 2">
    <name type="scientific">Marvinbryantia formatexigens DSM 14469</name>
    <dbReference type="NCBI Taxonomy" id="478749"/>
    <lineage>
        <taxon>Bacteria</taxon>
        <taxon>Bacillati</taxon>
        <taxon>Bacillota</taxon>
        <taxon>Clostridia</taxon>
        <taxon>Lachnospirales</taxon>
        <taxon>Lachnospiraceae</taxon>
        <taxon>Marvinbryantia</taxon>
    </lineage>
</organism>
<dbReference type="EMBL" id="ACCL02000004">
    <property type="protein sequence ID" value="EET62014.1"/>
    <property type="molecule type" value="Genomic_DNA"/>
</dbReference>
<keyword evidence="2" id="KW-1185">Reference proteome</keyword>
<gene>
    <name evidence="1" type="ORF">BRYFOR_06208</name>
</gene>
<evidence type="ECO:0000313" key="2">
    <source>
        <dbReference type="Proteomes" id="UP000005561"/>
    </source>
</evidence>